<feature type="region of interest" description="Disordered" evidence="1">
    <location>
        <begin position="139"/>
        <end position="160"/>
    </location>
</feature>
<sequence>MNLSAIKSIVSFLSLNALLQIYENQPVEFWDTNQMMSHPKLTPIFQSNQYINLLAGFGTLVLADKNNKIQMSNSILVGTSVIIQNLNLFMPKTMNMITIYFQLIILIVQLFQLLSFYYDKIPPTMPKIQQDILKEQKQVRKPNQKKMIQNKKREKAQQKQQKTEQIQQIEGIEIEQQDKSEVESIENDFNEFMKPQSTDQTVTEIETENLYEINHADLSQISQTKEDSKLTFQLKFNGEVSNLNCTFDTFDSAMSILNSTHTSEQIKQIKIHLLLNLYDENEDCTCRLWCLKKLLILN</sequence>
<dbReference type="AlphaFoldDB" id="A0A8S1PX27"/>
<accession>A0A8S1PX27</accession>
<organism evidence="4 5">
    <name type="scientific">Paramecium sonneborni</name>
    <dbReference type="NCBI Taxonomy" id="65129"/>
    <lineage>
        <taxon>Eukaryota</taxon>
        <taxon>Sar</taxon>
        <taxon>Alveolata</taxon>
        <taxon>Ciliophora</taxon>
        <taxon>Intramacronucleata</taxon>
        <taxon>Oligohymenophorea</taxon>
        <taxon>Peniculida</taxon>
        <taxon>Parameciidae</taxon>
        <taxon>Paramecium</taxon>
    </lineage>
</organism>
<feature type="transmembrane region" description="Helical" evidence="2">
    <location>
        <begin position="97"/>
        <end position="118"/>
    </location>
</feature>
<comment type="caution">
    <text evidence="4">The sequence shown here is derived from an EMBL/GenBank/DDBJ whole genome shotgun (WGS) entry which is preliminary data.</text>
</comment>
<evidence type="ECO:0000313" key="5">
    <source>
        <dbReference type="Proteomes" id="UP000692954"/>
    </source>
</evidence>
<evidence type="ECO:0000313" key="4">
    <source>
        <dbReference type="EMBL" id="CAD8107093.1"/>
    </source>
</evidence>
<dbReference type="Proteomes" id="UP000692954">
    <property type="component" value="Unassembled WGS sequence"/>
</dbReference>
<feature type="chain" id="PRO_5035726003" description="Transmembrane protein" evidence="3">
    <location>
        <begin position="25"/>
        <end position="298"/>
    </location>
</feature>
<dbReference type="EMBL" id="CAJJDN010000088">
    <property type="protein sequence ID" value="CAD8107093.1"/>
    <property type="molecule type" value="Genomic_DNA"/>
</dbReference>
<gene>
    <name evidence="4" type="ORF">PSON_ATCC_30995.1.T0880107</name>
</gene>
<evidence type="ECO:0008006" key="6">
    <source>
        <dbReference type="Google" id="ProtNLM"/>
    </source>
</evidence>
<feature type="signal peptide" evidence="3">
    <location>
        <begin position="1"/>
        <end position="24"/>
    </location>
</feature>
<reference evidence="4" key="1">
    <citation type="submission" date="2021-01" db="EMBL/GenBank/DDBJ databases">
        <authorList>
            <consortium name="Genoscope - CEA"/>
            <person name="William W."/>
        </authorList>
    </citation>
    <scope>NUCLEOTIDE SEQUENCE</scope>
</reference>
<proteinExistence type="predicted"/>
<name>A0A8S1PX27_9CILI</name>
<keyword evidence="2" id="KW-1133">Transmembrane helix</keyword>
<dbReference type="OrthoDB" id="303197at2759"/>
<feature type="compositionally biased region" description="Basic residues" evidence="1">
    <location>
        <begin position="139"/>
        <end position="154"/>
    </location>
</feature>
<keyword evidence="5" id="KW-1185">Reference proteome</keyword>
<keyword evidence="3" id="KW-0732">Signal</keyword>
<evidence type="ECO:0000256" key="2">
    <source>
        <dbReference type="SAM" id="Phobius"/>
    </source>
</evidence>
<keyword evidence="2" id="KW-0472">Membrane</keyword>
<evidence type="ECO:0000256" key="1">
    <source>
        <dbReference type="SAM" id="MobiDB-lite"/>
    </source>
</evidence>
<keyword evidence="2" id="KW-0812">Transmembrane</keyword>
<evidence type="ECO:0000256" key="3">
    <source>
        <dbReference type="SAM" id="SignalP"/>
    </source>
</evidence>
<protein>
    <recommendedName>
        <fullName evidence="6">Transmembrane protein</fullName>
    </recommendedName>
</protein>